<dbReference type="EMBL" id="DTBD01000022">
    <property type="protein sequence ID" value="HGQ64178.1"/>
    <property type="molecule type" value="Genomic_DNA"/>
</dbReference>
<evidence type="ECO:0000313" key="2">
    <source>
        <dbReference type="EMBL" id="HGQ64178.1"/>
    </source>
</evidence>
<sequence length="147" mass="16236">MSMNLTSKIFLALKAISLAIAFSSFRCSDDVFANLVISRAKGKEMKGKGSVSHWTTLIHRFLFFEFTRALDKLAIMSMSLTLTCLEYLLSPLSITVTASIKALSLSLTSTPIDLSWLYTSIAVEVLPTKTFLILDLTASICIAVDMW</sequence>
<gene>
    <name evidence="2" type="ORF">ENU08_02935</name>
    <name evidence="1" type="ORF">ENU41_06170</name>
</gene>
<dbReference type="AlphaFoldDB" id="A0A7C4JJ41"/>
<proteinExistence type="predicted"/>
<accession>A0A7C4JJ41</accession>
<protein>
    <submittedName>
        <fullName evidence="2">Uncharacterized protein</fullName>
    </submittedName>
</protein>
<dbReference type="EMBL" id="DTCK01000039">
    <property type="protein sequence ID" value="HGQ36244.1"/>
    <property type="molecule type" value="Genomic_DNA"/>
</dbReference>
<evidence type="ECO:0000313" key="1">
    <source>
        <dbReference type="EMBL" id="HGQ36244.1"/>
    </source>
</evidence>
<reference evidence="2" key="1">
    <citation type="journal article" date="2020" name="mSystems">
        <title>Genome- and Community-Level Interaction Insights into Carbon Utilization and Element Cycling Functions of Hydrothermarchaeota in Hydrothermal Sediment.</title>
        <authorList>
            <person name="Zhou Z."/>
            <person name="Liu Y."/>
            <person name="Xu W."/>
            <person name="Pan J."/>
            <person name="Luo Z.H."/>
            <person name="Li M."/>
        </authorList>
    </citation>
    <scope>NUCLEOTIDE SEQUENCE [LARGE SCALE GENOMIC DNA]</scope>
    <source>
        <strain evidence="2">SpSt-637</strain>
        <strain evidence="1">SpSt-667</strain>
    </source>
</reference>
<organism evidence="2">
    <name type="scientific">Ignisphaera aggregans</name>
    <dbReference type="NCBI Taxonomy" id="334771"/>
    <lineage>
        <taxon>Archaea</taxon>
        <taxon>Thermoproteota</taxon>
        <taxon>Thermoprotei</taxon>
        <taxon>Desulfurococcales</taxon>
        <taxon>Desulfurococcaceae</taxon>
        <taxon>Ignisphaera</taxon>
    </lineage>
</organism>
<comment type="caution">
    <text evidence="2">The sequence shown here is derived from an EMBL/GenBank/DDBJ whole genome shotgun (WGS) entry which is preliminary data.</text>
</comment>
<name>A0A7C4JJ41_9CREN</name>